<dbReference type="GO" id="GO:0005524">
    <property type="term" value="F:ATP binding"/>
    <property type="evidence" value="ECO:0007669"/>
    <property type="project" value="UniProtKB-KW"/>
</dbReference>
<dbReference type="SMART" id="SM00382">
    <property type="entry name" value="AAA"/>
    <property type="match status" value="2"/>
</dbReference>
<reference evidence="7 8" key="1">
    <citation type="journal article" date="2012" name="BMC Genomics">
        <title>Comparative genomic analysis and phylogenetic position of Theileria equi.</title>
        <authorList>
            <person name="Kappmeyer L.S."/>
            <person name="Thiagarajan M."/>
            <person name="Herndon D.R."/>
            <person name="Ramsay J.D."/>
            <person name="Caler E."/>
            <person name="Djikeng A."/>
            <person name="Gillespie J.J."/>
            <person name="Lau A.O."/>
            <person name="Roalson E.H."/>
            <person name="Silva J.C."/>
            <person name="Silva M.G."/>
            <person name="Suarez C.E."/>
            <person name="Ueti M.W."/>
            <person name="Nene V.M."/>
            <person name="Mealey R.H."/>
            <person name="Knowles D.P."/>
            <person name="Brayton K.A."/>
        </authorList>
    </citation>
    <scope>NUCLEOTIDE SEQUENCE [LARGE SCALE GENOMIC DNA]</scope>
    <source>
        <strain evidence="7 8">WA</strain>
    </source>
</reference>
<dbReference type="EMBL" id="ACOU01000002">
    <property type="protein sequence ID" value="EKX74266.1"/>
    <property type="molecule type" value="Genomic_DNA"/>
</dbReference>
<dbReference type="Proteomes" id="UP000031512">
    <property type="component" value="Unassembled WGS sequence"/>
</dbReference>
<dbReference type="Gene3D" id="3.40.50.300">
    <property type="entry name" value="P-loop containing nucleotide triphosphate hydrolases"/>
    <property type="match status" value="2"/>
</dbReference>
<dbReference type="Pfam" id="PF17862">
    <property type="entry name" value="AAA_lid_3"/>
    <property type="match status" value="2"/>
</dbReference>
<dbReference type="InterPro" id="IPR055278">
    <property type="entry name" value="CDC48c"/>
</dbReference>
<evidence type="ECO:0000313" key="7">
    <source>
        <dbReference type="EMBL" id="EKX74266.1"/>
    </source>
</evidence>
<dbReference type="eggNOG" id="KOG0733">
    <property type="taxonomic scope" value="Eukaryota"/>
</dbReference>
<accession>L1LG03</accession>
<evidence type="ECO:0000256" key="2">
    <source>
        <dbReference type="ARBA" id="ARBA00006914"/>
    </source>
</evidence>
<dbReference type="SUPFAM" id="SSF52540">
    <property type="entry name" value="P-loop containing nucleoside triphosphate hydrolases"/>
    <property type="match status" value="2"/>
</dbReference>
<dbReference type="InterPro" id="IPR041569">
    <property type="entry name" value="AAA_lid_3"/>
</dbReference>
<keyword evidence="5" id="KW-0067">ATP-binding</keyword>
<gene>
    <name evidence="7" type="ORF">BEWA_043070</name>
</gene>
<feature type="domain" description="AAA+ ATPase" evidence="6">
    <location>
        <begin position="211"/>
        <end position="346"/>
    </location>
</feature>
<sequence>MPENVLTYRLKSLLERKNLRWPPESVSKFDIKCVRTDSKGTFASIGITDLASELQSFFDDYRRQKILVLKNNIISILNELRSTTSSKKRRPSFYEEEQTDSFISVDDSPEINMENHVRSNTLNSRIRQVYKSNVNVDNSKIDSPKRKIQLDNRDSSYEGTISDTFTYTPELNIATRLSDVGGIENIKAEIEDLVIRPLKYSFLYEHLGVQPTKGILLYGPPGSGKSKLAEAIAGEVGCPFFRIASTEIVTGTSGESESRIRLLFDHAKRVAPSIIFLDELDAITPNRENATKGMDLRIVSQLGISMDSLTGHFVVVIGATNRQEFVDPMIRRNGRFDREIPMGIPNLESRISILKALSSTACLADDINFEDIAHMTPGYVGADLQAVIREAAMISISQLFATKQEIGPDFDKDSLRITQDDFLSAIAKVQPSAKREGFTTIPDITWDNIGALAGLRKELEQHIVFPIKFRNLYKTFGVGDSAGILLYGPPGCGKTLLAKAISNECNANFISVKGPELLNMYVGESERAIRLIFQRAAISAPCVIFFDEVDSICSKRNNDSAKVYELVVNQLLTEMDGIKNREYVYIVAATNRPDMIDSAMLRPGRFEKLMYVPLPNYEGRIDILKKITSKVPMEKDIDLSILAQKTEGYSGADLAYLAREAGISAIEEIKSKVTGENWDSTKMFHKIALPENAKLNMKHFSVALTKTIPSVKQHQLDFYENFRKKHHQCK</sequence>
<name>L1LG03_THEEQ</name>
<evidence type="ECO:0000256" key="5">
    <source>
        <dbReference type="ARBA" id="ARBA00022840"/>
    </source>
</evidence>
<organism evidence="7 8">
    <name type="scientific">Theileria equi strain WA</name>
    <dbReference type="NCBI Taxonomy" id="1537102"/>
    <lineage>
        <taxon>Eukaryota</taxon>
        <taxon>Sar</taxon>
        <taxon>Alveolata</taxon>
        <taxon>Apicomplexa</taxon>
        <taxon>Aconoidasida</taxon>
        <taxon>Piroplasmida</taxon>
        <taxon>Theileriidae</taxon>
        <taxon>Theileria</taxon>
    </lineage>
</organism>
<dbReference type="PANTHER" id="PTHR48470:SF1">
    <property type="entry name" value="CELL DIVISION CONTROL PROTEIN 48 C ISOFORM 1"/>
    <property type="match status" value="1"/>
</dbReference>
<dbReference type="GeneID" id="15807714"/>
<dbReference type="Gene3D" id="1.10.8.60">
    <property type="match status" value="2"/>
</dbReference>
<dbReference type="GO" id="GO:0016887">
    <property type="term" value="F:ATP hydrolysis activity"/>
    <property type="evidence" value="ECO:0007669"/>
    <property type="project" value="InterPro"/>
</dbReference>
<dbReference type="EC" id="3.6.4.3" evidence="7"/>
<comment type="subcellular location">
    <subcellularLocation>
        <location evidence="1">Cytoplasm</location>
    </subcellularLocation>
</comment>
<feature type="domain" description="AAA+ ATPase" evidence="6">
    <location>
        <begin position="480"/>
        <end position="616"/>
    </location>
</feature>
<keyword evidence="7" id="KW-0378">Hydrolase</keyword>
<keyword evidence="8" id="KW-1185">Reference proteome</keyword>
<dbReference type="FunFam" id="3.40.50.300:FF:000365">
    <property type="entry name" value="Ribosome biogenesis ATPase RIX7"/>
    <property type="match status" value="1"/>
</dbReference>
<dbReference type="RefSeq" id="XP_004833718.1">
    <property type="nucleotide sequence ID" value="XM_004833661.1"/>
</dbReference>
<dbReference type="InterPro" id="IPR003593">
    <property type="entry name" value="AAA+_ATPase"/>
</dbReference>
<dbReference type="GO" id="GO:0005737">
    <property type="term" value="C:cytoplasm"/>
    <property type="evidence" value="ECO:0007669"/>
    <property type="project" value="UniProtKB-SubCell"/>
</dbReference>
<dbReference type="PANTHER" id="PTHR48470">
    <property type="entry name" value="CELL DIVISION CONTROL PROTEIN 48 C ISOFORM 1"/>
    <property type="match status" value="1"/>
</dbReference>
<dbReference type="InterPro" id="IPR003959">
    <property type="entry name" value="ATPase_AAA_core"/>
</dbReference>
<dbReference type="STRING" id="1537102.L1LG03"/>
<dbReference type="AlphaFoldDB" id="L1LG03"/>
<proteinExistence type="inferred from homology"/>
<keyword evidence="3" id="KW-0963">Cytoplasm</keyword>
<evidence type="ECO:0000259" key="6">
    <source>
        <dbReference type="SMART" id="SM00382"/>
    </source>
</evidence>
<evidence type="ECO:0000313" key="8">
    <source>
        <dbReference type="Proteomes" id="UP000031512"/>
    </source>
</evidence>
<dbReference type="VEuPathDB" id="PiroplasmaDB:BEWA_043070"/>
<dbReference type="InterPro" id="IPR027417">
    <property type="entry name" value="P-loop_NTPase"/>
</dbReference>
<dbReference type="OrthoDB" id="27435at2759"/>
<dbReference type="Pfam" id="PF00004">
    <property type="entry name" value="AAA"/>
    <property type="match status" value="2"/>
</dbReference>
<keyword evidence="4" id="KW-0547">Nucleotide-binding</keyword>
<comment type="caution">
    <text evidence="7">The sequence shown here is derived from an EMBL/GenBank/DDBJ whole genome shotgun (WGS) entry which is preliminary data.</text>
</comment>
<dbReference type="FunFam" id="3.40.50.300:FF:000567">
    <property type="entry name" value="ATPase, AAA family protein"/>
    <property type="match status" value="1"/>
</dbReference>
<protein>
    <submittedName>
        <fullName evidence="7">ATPase, AAA family domain containing protein</fullName>
        <ecNumber evidence="7">3.6.4.3</ecNumber>
    </submittedName>
</protein>
<evidence type="ECO:0000256" key="3">
    <source>
        <dbReference type="ARBA" id="ARBA00022490"/>
    </source>
</evidence>
<dbReference type="KEGG" id="beq:BEWA_043070"/>
<evidence type="ECO:0000256" key="1">
    <source>
        <dbReference type="ARBA" id="ARBA00004496"/>
    </source>
</evidence>
<evidence type="ECO:0000256" key="4">
    <source>
        <dbReference type="ARBA" id="ARBA00022741"/>
    </source>
</evidence>
<comment type="similarity">
    <text evidence="2">Belongs to the AAA ATPase family.</text>
</comment>